<name>A0AAX4IQB9_9PEZI</name>
<reference evidence="13" key="1">
    <citation type="journal article" date="2023" name="bioRxiv">
        <title>Complete genome of the Medicago anthracnose fungus, Colletotrichum destructivum, reveals a mini-chromosome-like region within a core chromosome.</title>
        <authorList>
            <person name="Lapalu N."/>
            <person name="Simon A."/>
            <person name="Lu A."/>
            <person name="Plaumann P.-L."/>
            <person name="Amselem J."/>
            <person name="Pigne S."/>
            <person name="Auger A."/>
            <person name="Koch C."/>
            <person name="Dallery J.-F."/>
            <person name="O'Connell R.J."/>
        </authorList>
    </citation>
    <scope>NUCLEOTIDE SEQUENCE [LARGE SCALE GENOMIC DNA]</scope>
    <source>
        <strain evidence="13">CBS 520.97</strain>
    </source>
</reference>
<dbReference type="RefSeq" id="XP_062782753.1">
    <property type="nucleotide sequence ID" value="XM_062926702.1"/>
</dbReference>
<keyword evidence="10" id="KW-0732">Signal</keyword>
<dbReference type="Pfam" id="PF01915">
    <property type="entry name" value="Glyco_hydro_3_C"/>
    <property type="match status" value="1"/>
</dbReference>
<dbReference type="EMBL" id="CP137311">
    <property type="protein sequence ID" value="WQF85532.1"/>
    <property type="molecule type" value="Genomic_DNA"/>
</dbReference>
<evidence type="ECO:0000256" key="6">
    <source>
        <dbReference type="ARBA" id="ARBA00023180"/>
    </source>
</evidence>
<evidence type="ECO:0000256" key="2">
    <source>
        <dbReference type="ARBA" id="ARBA00004987"/>
    </source>
</evidence>
<dbReference type="AlphaFoldDB" id="A0AAX4IQB9"/>
<comment type="catalytic activity">
    <reaction evidence="1">
        <text>Hydrolysis of terminal, non-reducing beta-D-glucosyl residues with release of beta-D-glucose.</text>
        <dbReference type="EC" id="3.2.1.21"/>
    </reaction>
</comment>
<protein>
    <recommendedName>
        <fullName evidence="4">beta-glucosidase</fullName>
        <ecNumber evidence="4">3.2.1.21</ecNumber>
    </recommendedName>
</protein>
<dbReference type="KEGG" id="cdet:87947046"/>
<evidence type="ECO:0000256" key="4">
    <source>
        <dbReference type="ARBA" id="ARBA00012744"/>
    </source>
</evidence>
<dbReference type="InterPro" id="IPR002772">
    <property type="entry name" value="Glyco_hydro_3_C"/>
</dbReference>
<sequence length="872" mass="95255">MKSLTHLLYFLLASSALAVQPWLDKALSTEERLLSFIAQLNDTQKHAMVQGDTEVSIITTTATAGFSSSFIDKFTQLTDNGTGVNACIGHIQGNSTLGIPDICMGDGPAGVGNSLDNVTAFPAPVMAASSWNTSLQYEYGQALAQEHLGKGRNIVLAPTINILRSPLWARAAETLSEDPWLTARMAVAGTMGIQSQGALACPKHLAAYNQDTNRFGIGPAWVTVNPVVDKRTMHELYLPAFKASVQEADAASVMCSYNRLNGSFTCENDWLLNTTLRQDWGFKGFVVADWYFSTRSTVKAVMAGLDISMPGGDLTNSYGFPAYYGDLLAEAINNGSIPRRRLDDMVERVWRYMFKLGQVDNPVKGDSTAHVRTQEHLDLAQRMVEDGAVLLKNAQDTLPISSEKYSKIAVFGIGATAENQVSENHGGFVIDSTMVVQAPLDALQRRGSIENISVEYAETYPGTGQFPTAPSRMFRDGGVNVTYYKTTDFSGPVIKTDFVPNITIATYPSELWKAYPDVFSAIYEATFLPNTTGMYHFSMYGQGTALLYLDDVLLANMSFANFGNYVQGNAYLKYGSEHKLVIKYDMGYSLSTGGYGVTLGVDVGNETRDSVAEELAGWADLSIILASDRLSEGADNGMGLSLPGDQNALISRLAGLSKRTVVILNTNSAVLMPWIKDVDGVMEIWYPGQQVGLALERLLFGDVSPSGKLPLTFPKSLKDTIQINTDIDVPYSEGLYVGYKAYDQSGVKPLFSFGHGLTYSTFNLEDLEVSLTKDSFVARATLRNEGARSAKQVVQLYVGYPDAAKEPPKLLRAFEKTEVEAGGAEIVELVVKFEDLKIWDDDTDEWRLVGGQYEILLGFSASDIRLQQTLDI</sequence>
<dbReference type="SMART" id="SM01217">
    <property type="entry name" value="Fn3_like"/>
    <property type="match status" value="1"/>
</dbReference>
<feature type="chain" id="PRO_5043511733" description="beta-glucosidase" evidence="10">
    <location>
        <begin position="19"/>
        <end position="872"/>
    </location>
</feature>
<keyword evidence="6" id="KW-0325">Glycoprotein</keyword>
<dbReference type="Gene3D" id="3.20.20.300">
    <property type="entry name" value="Glycoside hydrolase, family 3, N-terminal domain"/>
    <property type="match status" value="1"/>
</dbReference>
<dbReference type="Proteomes" id="UP001322277">
    <property type="component" value="Chromosome 7"/>
</dbReference>
<evidence type="ECO:0000256" key="3">
    <source>
        <dbReference type="ARBA" id="ARBA00005336"/>
    </source>
</evidence>
<dbReference type="EC" id="3.2.1.21" evidence="4"/>
<dbReference type="Pfam" id="PF14310">
    <property type="entry name" value="Fn3-like"/>
    <property type="match status" value="1"/>
</dbReference>
<keyword evidence="7" id="KW-0119">Carbohydrate metabolism</keyword>
<keyword evidence="9" id="KW-0624">Polysaccharide degradation</keyword>
<feature type="signal peptide" evidence="10">
    <location>
        <begin position="1"/>
        <end position="18"/>
    </location>
</feature>
<dbReference type="PRINTS" id="PR00133">
    <property type="entry name" value="GLHYDRLASE3"/>
</dbReference>
<keyword evidence="13" id="KW-1185">Reference proteome</keyword>
<dbReference type="Pfam" id="PF00933">
    <property type="entry name" value="Glyco_hydro_3"/>
    <property type="match status" value="1"/>
</dbReference>
<accession>A0AAX4IQB9</accession>
<dbReference type="SUPFAM" id="SSF56988">
    <property type="entry name" value="Anthrax protective antigen"/>
    <property type="match status" value="1"/>
</dbReference>
<dbReference type="Gene3D" id="2.60.120.260">
    <property type="entry name" value="Galactose-binding domain-like"/>
    <property type="match status" value="1"/>
</dbReference>
<dbReference type="InterPro" id="IPR011658">
    <property type="entry name" value="PA14_dom"/>
</dbReference>
<evidence type="ECO:0000313" key="12">
    <source>
        <dbReference type="EMBL" id="WQF85532.1"/>
    </source>
</evidence>
<dbReference type="PANTHER" id="PTHR42715:SF10">
    <property type="entry name" value="BETA-GLUCOSIDASE"/>
    <property type="match status" value="1"/>
</dbReference>
<proteinExistence type="inferred from homology"/>
<keyword evidence="8" id="KW-0326">Glycosidase</keyword>
<evidence type="ECO:0000256" key="10">
    <source>
        <dbReference type="SAM" id="SignalP"/>
    </source>
</evidence>
<dbReference type="InterPro" id="IPR001764">
    <property type="entry name" value="Glyco_hydro_3_N"/>
</dbReference>
<organism evidence="12 13">
    <name type="scientific">Colletotrichum destructivum</name>
    <dbReference type="NCBI Taxonomy" id="34406"/>
    <lineage>
        <taxon>Eukaryota</taxon>
        <taxon>Fungi</taxon>
        <taxon>Dikarya</taxon>
        <taxon>Ascomycota</taxon>
        <taxon>Pezizomycotina</taxon>
        <taxon>Sordariomycetes</taxon>
        <taxon>Hypocreomycetidae</taxon>
        <taxon>Glomerellales</taxon>
        <taxon>Glomerellaceae</taxon>
        <taxon>Colletotrichum</taxon>
        <taxon>Colletotrichum destructivum species complex</taxon>
    </lineage>
</organism>
<dbReference type="SUPFAM" id="SSF52279">
    <property type="entry name" value="Beta-D-glucan exohydrolase, C-terminal domain"/>
    <property type="match status" value="1"/>
</dbReference>
<gene>
    <name evidence="12" type="ORF">CDEST_10546</name>
</gene>
<dbReference type="InterPro" id="IPR036881">
    <property type="entry name" value="Glyco_hydro_3_C_sf"/>
</dbReference>
<comment type="similarity">
    <text evidence="3">Belongs to the glycosyl hydrolase 3 family.</text>
</comment>
<evidence type="ECO:0000259" key="11">
    <source>
        <dbReference type="PROSITE" id="PS51820"/>
    </source>
</evidence>
<feature type="domain" description="PA14" evidence="11">
    <location>
        <begin position="474"/>
        <end position="615"/>
    </location>
</feature>
<dbReference type="InterPro" id="IPR026891">
    <property type="entry name" value="Fn3-like"/>
</dbReference>
<evidence type="ECO:0000256" key="7">
    <source>
        <dbReference type="ARBA" id="ARBA00023277"/>
    </source>
</evidence>
<dbReference type="InterPro" id="IPR017853">
    <property type="entry name" value="GH"/>
</dbReference>
<dbReference type="InterPro" id="IPR037524">
    <property type="entry name" value="PA14/GLEYA"/>
</dbReference>
<dbReference type="InterPro" id="IPR036962">
    <property type="entry name" value="Glyco_hydro_3_N_sf"/>
</dbReference>
<dbReference type="Gene3D" id="3.40.50.1700">
    <property type="entry name" value="Glycoside hydrolase family 3 C-terminal domain"/>
    <property type="match status" value="1"/>
</dbReference>
<evidence type="ECO:0000256" key="9">
    <source>
        <dbReference type="ARBA" id="ARBA00023326"/>
    </source>
</evidence>
<keyword evidence="5 12" id="KW-0378">Hydrolase</keyword>
<evidence type="ECO:0000256" key="1">
    <source>
        <dbReference type="ARBA" id="ARBA00000448"/>
    </source>
</evidence>
<dbReference type="InterPro" id="IPR013783">
    <property type="entry name" value="Ig-like_fold"/>
</dbReference>
<dbReference type="Gene3D" id="2.60.40.10">
    <property type="entry name" value="Immunoglobulins"/>
    <property type="match status" value="1"/>
</dbReference>
<dbReference type="GO" id="GO:0008422">
    <property type="term" value="F:beta-glucosidase activity"/>
    <property type="evidence" value="ECO:0007669"/>
    <property type="project" value="UniProtKB-EC"/>
</dbReference>
<dbReference type="SUPFAM" id="SSF51445">
    <property type="entry name" value="(Trans)glycosidases"/>
    <property type="match status" value="1"/>
</dbReference>
<dbReference type="PANTHER" id="PTHR42715">
    <property type="entry name" value="BETA-GLUCOSIDASE"/>
    <property type="match status" value="1"/>
</dbReference>
<evidence type="ECO:0000313" key="13">
    <source>
        <dbReference type="Proteomes" id="UP001322277"/>
    </source>
</evidence>
<evidence type="ECO:0000256" key="8">
    <source>
        <dbReference type="ARBA" id="ARBA00023295"/>
    </source>
</evidence>
<dbReference type="Pfam" id="PF07691">
    <property type="entry name" value="PA14"/>
    <property type="match status" value="1"/>
</dbReference>
<evidence type="ECO:0000256" key="5">
    <source>
        <dbReference type="ARBA" id="ARBA00022801"/>
    </source>
</evidence>
<dbReference type="GeneID" id="87947046"/>
<comment type="pathway">
    <text evidence="2">Glycan metabolism; cellulose degradation.</text>
</comment>
<dbReference type="GO" id="GO:0000272">
    <property type="term" value="P:polysaccharide catabolic process"/>
    <property type="evidence" value="ECO:0007669"/>
    <property type="project" value="UniProtKB-KW"/>
</dbReference>
<dbReference type="PROSITE" id="PS51820">
    <property type="entry name" value="PA14"/>
    <property type="match status" value="1"/>
</dbReference>
<dbReference type="InterPro" id="IPR050288">
    <property type="entry name" value="Cellulose_deg_GH3"/>
</dbReference>